<reference evidence="2 3" key="2">
    <citation type="submission" date="2015-05" db="EMBL/GenBank/DDBJ databases">
        <authorList>
            <person name="Morales-Cruz A."/>
            <person name="Amrine K.C."/>
            <person name="Cantu D."/>
        </authorList>
    </citation>
    <scope>NUCLEOTIDE SEQUENCE [LARGE SCALE GENOMIC DNA]</scope>
    <source>
        <strain evidence="2">DA912</strain>
    </source>
</reference>
<proteinExistence type="predicted"/>
<dbReference type="Pfam" id="PF01814">
    <property type="entry name" value="Hemerythrin"/>
    <property type="match status" value="1"/>
</dbReference>
<feature type="domain" description="Hemerythrin-like" evidence="1">
    <location>
        <begin position="16"/>
        <end position="136"/>
    </location>
</feature>
<organism evidence="2 3">
    <name type="scientific">Diaporthe ampelina</name>
    <dbReference type="NCBI Taxonomy" id="1214573"/>
    <lineage>
        <taxon>Eukaryota</taxon>
        <taxon>Fungi</taxon>
        <taxon>Dikarya</taxon>
        <taxon>Ascomycota</taxon>
        <taxon>Pezizomycotina</taxon>
        <taxon>Sordariomycetes</taxon>
        <taxon>Sordariomycetidae</taxon>
        <taxon>Diaporthales</taxon>
        <taxon>Diaporthaceae</taxon>
        <taxon>Diaporthe</taxon>
    </lineage>
</organism>
<evidence type="ECO:0000313" key="3">
    <source>
        <dbReference type="Proteomes" id="UP000034680"/>
    </source>
</evidence>
<evidence type="ECO:0000259" key="1">
    <source>
        <dbReference type="Pfam" id="PF01814"/>
    </source>
</evidence>
<dbReference type="PANTHER" id="PTHR35585:SF1">
    <property type="entry name" value="HHE DOMAIN PROTEIN (AFU_ORTHOLOGUE AFUA_4G00730)"/>
    <property type="match status" value="1"/>
</dbReference>
<dbReference type="Gene3D" id="1.20.120.520">
    <property type="entry name" value="nmb1532 protein domain like"/>
    <property type="match status" value="1"/>
</dbReference>
<evidence type="ECO:0000313" key="2">
    <source>
        <dbReference type="EMBL" id="KKY32025.1"/>
    </source>
</evidence>
<dbReference type="InterPro" id="IPR012312">
    <property type="entry name" value="Hemerythrin-like"/>
</dbReference>
<comment type="caution">
    <text evidence="2">The sequence shown here is derived from an EMBL/GenBank/DDBJ whole genome shotgun (WGS) entry which is preliminary data.</text>
</comment>
<accession>A0A0G2HVG9</accession>
<dbReference type="OrthoDB" id="9983919at2759"/>
<dbReference type="AlphaFoldDB" id="A0A0G2HVG9"/>
<keyword evidence="3" id="KW-1185">Reference proteome</keyword>
<dbReference type="Proteomes" id="UP000034680">
    <property type="component" value="Unassembled WGS sequence"/>
</dbReference>
<dbReference type="STRING" id="1214573.A0A0G2HVG9"/>
<protein>
    <submittedName>
        <fullName evidence="2">Putative hhe domain protein</fullName>
    </submittedName>
</protein>
<dbReference type="PANTHER" id="PTHR35585">
    <property type="entry name" value="HHE DOMAIN PROTEIN (AFU_ORTHOLOGUE AFUA_4G00730)"/>
    <property type="match status" value="1"/>
</dbReference>
<name>A0A0G2HVG9_9PEZI</name>
<gene>
    <name evidence="2" type="ORF">UCDDA912_g08022</name>
</gene>
<dbReference type="EMBL" id="LCUC01000348">
    <property type="protein sequence ID" value="KKY32025.1"/>
    <property type="molecule type" value="Genomic_DNA"/>
</dbReference>
<reference evidence="2 3" key="1">
    <citation type="submission" date="2015-05" db="EMBL/GenBank/DDBJ databases">
        <title>Distinctive expansion of gene families associated with plant cell wall degradation and secondary metabolism in the genomes of grapevine trunk pathogens.</title>
        <authorList>
            <person name="Lawrence D.P."/>
            <person name="Travadon R."/>
            <person name="Rolshausen P.E."/>
            <person name="Baumgartner K."/>
        </authorList>
    </citation>
    <scope>NUCLEOTIDE SEQUENCE [LARGE SCALE GENOMIC DNA]</scope>
    <source>
        <strain evidence="2">DA912</strain>
    </source>
</reference>
<sequence length="206" mass="22605">MPSPPKSPSIGIRYISDAVKSDHRLLERLHASLVSPTPNKTLESQRALCSRLAWELARHLVAMELFIFPGTAQRAKQGNQAAQERQRDMAQLREALRSFSAAAAAAAGGQGDGQVKTALGELGGHLGRHIRDVERVDLVNIEKVLSGQESEDMARDFERSVFFIPHGVREEEDDDVKVKAPYKSVEGLLDAGAGELRAAVEKFPRE</sequence>